<evidence type="ECO:0000313" key="2">
    <source>
        <dbReference type="EMBL" id="KAF7687767.1"/>
    </source>
</evidence>
<gene>
    <name evidence="2" type="ORF">HF521_014995</name>
</gene>
<feature type="compositionally biased region" description="Low complexity" evidence="1">
    <location>
        <begin position="153"/>
        <end position="162"/>
    </location>
</feature>
<comment type="caution">
    <text evidence="2">The sequence shown here is derived from an EMBL/GenBank/DDBJ whole genome shotgun (WGS) entry which is preliminary data.</text>
</comment>
<protein>
    <submittedName>
        <fullName evidence="2">Uncharacterized protein</fullName>
    </submittedName>
</protein>
<reference evidence="2" key="1">
    <citation type="submission" date="2020-08" db="EMBL/GenBank/DDBJ databases">
        <title>Chromosome-level assembly of Southern catfish (Silurus meridionalis) provides insights into visual adaptation to the nocturnal and benthic lifestyles.</title>
        <authorList>
            <person name="Zhang Y."/>
            <person name="Wang D."/>
            <person name="Peng Z."/>
        </authorList>
    </citation>
    <scope>NUCLEOTIDE SEQUENCE</scope>
    <source>
        <strain evidence="2">SWU-2019-XX</strain>
        <tissue evidence="2">Muscle</tissue>
    </source>
</reference>
<evidence type="ECO:0000313" key="3">
    <source>
        <dbReference type="Proteomes" id="UP000606274"/>
    </source>
</evidence>
<proteinExistence type="predicted"/>
<name>A0A8T0A977_SILME</name>
<feature type="region of interest" description="Disordered" evidence="1">
    <location>
        <begin position="113"/>
        <end position="196"/>
    </location>
</feature>
<dbReference type="Proteomes" id="UP000606274">
    <property type="component" value="Unassembled WGS sequence"/>
</dbReference>
<keyword evidence="3" id="KW-1185">Reference proteome</keyword>
<feature type="region of interest" description="Disordered" evidence="1">
    <location>
        <begin position="13"/>
        <end position="77"/>
    </location>
</feature>
<feature type="compositionally biased region" description="Polar residues" evidence="1">
    <location>
        <begin position="185"/>
        <end position="196"/>
    </location>
</feature>
<dbReference type="AlphaFoldDB" id="A0A8T0A977"/>
<evidence type="ECO:0000256" key="1">
    <source>
        <dbReference type="SAM" id="MobiDB-lite"/>
    </source>
</evidence>
<sequence length="196" mass="21529">MFRVKKAFYPEIPGPKLTGDWSAPPGPLDLKPPPHSLVHIVESPDKEGLVVMPGGQDEGRHDDEDSNQNVDVDIDSDEPALLRYYNQLVSDTSDCSTSSTDSVQTQVTYTGIQSPAYRPQTQPECALEAEPQEQSPSVGYKPQCTWRPESSENENLCESLGSPTSVTSSQFLIPESSEEHPESSGSWFQNLLSGKF</sequence>
<feature type="compositionally biased region" description="Pro residues" evidence="1">
    <location>
        <begin position="24"/>
        <end position="35"/>
    </location>
</feature>
<accession>A0A8T0A977</accession>
<dbReference type="EMBL" id="JABFDY010000027">
    <property type="protein sequence ID" value="KAF7687767.1"/>
    <property type="molecule type" value="Genomic_DNA"/>
</dbReference>
<organism evidence="2 3">
    <name type="scientific">Silurus meridionalis</name>
    <name type="common">Southern catfish</name>
    <name type="synonym">Silurus soldatovi meridionalis</name>
    <dbReference type="NCBI Taxonomy" id="175797"/>
    <lineage>
        <taxon>Eukaryota</taxon>
        <taxon>Metazoa</taxon>
        <taxon>Chordata</taxon>
        <taxon>Craniata</taxon>
        <taxon>Vertebrata</taxon>
        <taxon>Euteleostomi</taxon>
        <taxon>Actinopterygii</taxon>
        <taxon>Neopterygii</taxon>
        <taxon>Teleostei</taxon>
        <taxon>Ostariophysi</taxon>
        <taxon>Siluriformes</taxon>
        <taxon>Siluridae</taxon>
        <taxon>Silurus</taxon>
    </lineage>
</organism>